<feature type="compositionally biased region" description="Pro residues" evidence="1">
    <location>
        <begin position="321"/>
        <end position="331"/>
    </location>
</feature>
<name>R7SQ75_DICSQ</name>
<dbReference type="KEGG" id="dsq:DICSQDRAFT_129696"/>
<feature type="region of interest" description="Disordered" evidence="1">
    <location>
        <begin position="184"/>
        <end position="203"/>
    </location>
</feature>
<dbReference type="HOGENOM" id="CLU_554473_0_0_1"/>
<dbReference type="AlphaFoldDB" id="R7SQ75"/>
<evidence type="ECO:0000256" key="1">
    <source>
        <dbReference type="SAM" id="MobiDB-lite"/>
    </source>
</evidence>
<evidence type="ECO:0000313" key="2">
    <source>
        <dbReference type="EMBL" id="EJF57122.1"/>
    </source>
</evidence>
<accession>R7SQ75</accession>
<dbReference type="EMBL" id="JH719457">
    <property type="protein sequence ID" value="EJF57122.1"/>
    <property type="molecule type" value="Genomic_DNA"/>
</dbReference>
<feature type="region of interest" description="Disordered" evidence="1">
    <location>
        <begin position="306"/>
        <end position="363"/>
    </location>
</feature>
<dbReference type="RefSeq" id="XP_007370174.1">
    <property type="nucleotide sequence ID" value="XM_007370112.1"/>
</dbReference>
<dbReference type="OMA" id="HEWKRAN"/>
<feature type="region of interest" description="Disordered" evidence="1">
    <location>
        <begin position="147"/>
        <end position="176"/>
    </location>
</feature>
<sequence>MPFQSVVLMGRSWSYLDAKYWTKRKFDDYRRADDVTVLGATKGRKGPTRLRISNENVTMQFVIDAHGNPIDGDRASAIRSEMRAWLRGRDDLPETWKAGASVEMKTALYKHMYECFPELQLNDFDWKVEQIAIDVYSQFAGSLRRKNKSLKKKSSRGSKKRTRDIPPDSSIAMNLDDAPFRMPSQSAERDIAGPSTIPSGQDNNALVVPESAAIPSPHDSPGIEESTCALDPIARNDILAQESAHAEQSSSPLLANALADVCATFNAARTDTQSGFESVATHGLGNVSDGPQAPKSRIIIPDPLADMWATLGPSPNGDSNPPSPSPRPSPGPSNAVDTTAINASKPDALPRVWPPTPSKTKPKDLCARIWKSRNPEGTETQFDTFYKERIPTQNMRHINTFDSMAIWKLRRARREVPKMRISERLRKDSLSSVHWQE</sequence>
<reference evidence="2 3" key="1">
    <citation type="journal article" date="2012" name="Science">
        <title>The Paleozoic origin of enzymatic lignin decomposition reconstructed from 31 fungal genomes.</title>
        <authorList>
            <person name="Floudas D."/>
            <person name="Binder M."/>
            <person name="Riley R."/>
            <person name="Barry K."/>
            <person name="Blanchette R.A."/>
            <person name="Henrissat B."/>
            <person name="Martinez A.T."/>
            <person name="Otillar R."/>
            <person name="Spatafora J.W."/>
            <person name="Yadav J.S."/>
            <person name="Aerts A."/>
            <person name="Benoit I."/>
            <person name="Boyd A."/>
            <person name="Carlson A."/>
            <person name="Copeland A."/>
            <person name="Coutinho P.M."/>
            <person name="de Vries R.P."/>
            <person name="Ferreira P."/>
            <person name="Findley K."/>
            <person name="Foster B."/>
            <person name="Gaskell J."/>
            <person name="Glotzer D."/>
            <person name="Gorecki P."/>
            <person name="Heitman J."/>
            <person name="Hesse C."/>
            <person name="Hori C."/>
            <person name="Igarashi K."/>
            <person name="Jurgens J.A."/>
            <person name="Kallen N."/>
            <person name="Kersten P."/>
            <person name="Kohler A."/>
            <person name="Kuees U."/>
            <person name="Kumar T.K.A."/>
            <person name="Kuo A."/>
            <person name="LaButti K."/>
            <person name="Larrondo L.F."/>
            <person name="Lindquist E."/>
            <person name="Ling A."/>
            <person name="Lombard V."/>
            <person name="Lucas S."/>
            <person name="Lundell T."/>
            <person name="Martin R."/>
            <person name="McLaughlin D.J."/>
            <person name="Morgenstern I."/>
            <person name="Morin E."/>
            <person name="Murat C."/>
            <person name="Nagy L.G."/>
            <person name="Nolan M."/>
            <person name="Ohm R.A."/>
            <person name="Patyshakuliyeva A."/>
            <person name="Rokas A."/>
            <person name="Ruiz-Duenas F.J."/>
            <person name="Sabat G."/>
            <person name="Salamov A."/>
            <person name="Samejima M."/>
            <person name="Schmutz J."/>
            <person name="Slot J.C."/>
            <person name="St John F."/>
            <person name="Stenlid J."/>
            <person name="Sun H."/>
            <person name="Sun S."/>
            <person name="Syed K."/>
            <person name="Tsang A."/>
            <person name="Wiebenga A."/>
            <person name="Young D."/>
            <person name="Pisabarro A."/>
            <person name="Eastwood D.C."/>
            <person name="Martin F."/>
            <person name="Cullen D."/>
            <person name="Grigoriev I.V."/>
            <person name="Hibbett D.S."/>
        </authorList>
    </citation>
    <scope>NUCLEOTIDE SEQUENCE [LARGE SCALE GENOMIC DNA]</scope>
    <source>
        <strain evidence="2 3">LYAD-421 SS1</strain>
    </source>
</reference>
<protein>
    <submittedName>
        <fullName evidence="2">Uncharacterized protein</fullName>
    </submittedName>
</protein>
<dbReference type="Proteomes" id="UP000053319">
    <property type="component" value="Unassembled WGS sequence"/>
</dbReference>
<evidence type="ECO:0000313" key="3">
    <source>
        <dbReference type="Proteomes" id="UP000053319"/>
    </source>
</evidence>
<gene>
    <name evidence="2" type="ORF">DICSQDRAFT_129696</name>
</gene>
<proteinExistence type="predicted"/>
<feature type="compositionally biased region" description="Basic residues" evidence="1">
    <location>
        <begin position="147"/>
        <end position="162"/>
    </location>
</feature>
<organism evidence="2 3">
    <name type="scientific">Dichomitus squalens (strain LYAD-421)</name>
    <name type="common">Western red white-rot fungus</name>
    <dbReference type="NCBI Taxonomy" id="732165"/>
    <lineage>
        <taxon>Eukaryota</taxon>
        <taxon>Fungi</taxon>
        <taxon>Dikarya</taxon>
        <taxon>Basidiomycota</taxon>
        <taxon>Agaricomycotina</taxon>
        <taxon>Agaricomycetes</taxon>
        <taxon>Polyporales</taxon>
        <taxon>Polyporaceae</taxon>
        <taxon>Dichomitus</taxon>
    </lineage>
</organism>
<dbReference type="GeneID" id="18834566"/>